<dbReference type="Gene3D" id="1.20.1280.50">
    <property type="match status" value="1"/>
</dbReference>
<dbReference type="NCBIfam" id="TIGR01640">
    <property type="entry name" value="F_box_assoc_1"/>
    <property type="match status" value="1"/>
</dbReference>
<dbReference type="InterPro" id="IPR050796">
    <property type="entry name" value="SCF_F-box_component"/>
</dbReference>
<dbReference type="PANTHER" id="PTHR31672">
    <property type="entry name" value="BNACNNG10540D PROTEIN"/>
    <property type="match status" value="1"/>
</dbReference>
<feature type="domain" description="F-box" evidence="2">
    <location>
        <begin position="57"/>
        <end position="97"/>
    </location>
</feature>
<gene>
    <name evidence="3" type="ORF">CASFOL_028805</name>
</gene>
<dbReference type="AlphaFoldDB" id="A0ABD3CD23"/>
<dbReference type="SUPFAM" id="SSF81383">
    <property type="entry name" value="F-box domain"/>
    <property type="match status" value="1"/>
</dbReference>
<evidence type="ECO:0000313" key="4">
    <source>
        <dbReference type="Proteomes" id="UP001632038"/>
    </source>
</evidence>
<dbReference type="Proteomes" id="UP001632038">
    <property type="component" value="Unassembled WGS sequence"/>
</dbReference>
<dbReference type="EMBL" id="JAVIJP010000039">
    <property type="protein sequence ID" value="KAL3627442.1"/>
    <property type="molecule type" value="Genomic_DNA"/>
</dbReference>
<accession>A0ABD3CD23</accession>
<reference evidence="4" key="1">
    <citation type="journal article" date="2024" name="IScience">
        <title>Strigolactones Initiate the Formation of Haustorium-like Structures in Castilleja.</title>
        <authorList>
            <person name="Buerger M."/>
            <person name="Peterson D."/>
            <person name="Chory J."/>
        </authorList>
    </citation>
    <scope>NUCLEOTIDE SEQUENCE [LARGE SCALE GENOMIC DNA]</scope>
</reference>
<sequence length="475" mass="54537">MEMTMQMADTKPTFYVIDFVKNACSPRPDRCYSSLYRYNSPTEVRASFTPDVDSTTLSLDVCREIFLHLPAKSLFRFRAVCKAWCAVIDEPYFIRAHTNKQLSSNTSNIIILNSTGRPPFHPLYSFVLDDLKFANGLQKIAVAPLNFTPSGLSLLRAFPVSTCNGLILVAGKSLEIWNPLTHDRLKLLRTKCNPNPEKEAIGLGYDYTTDDYKVVVIHGHRLHRRRHGRDNFAFQTHVYSLRSDSWRNVENCPHNDDDPSWWGPRGPGVFLCGALHWAVLNSPYGNNTIIVFDIGTESYRQLQAPPLRQRDRLNDRTRYLNVLDGCLVVSDFGKADFIGDELEHYDVWVLKDYGDKDSWIKLISFENRECEDYSIQYNSRPVAYMKDKNQILLQADGLGWKRGYRDSCRFYTFDVESNSMKRVSIHGLTGFLYTVFVPGTIFRLHDNCGVNGSVTTRRSRRLGKRPSNMKMSDTK</sequence>
<evidence type="ECO:0000256" key="1">
    <source>
        <dbReference type="SAM" id="MobiDB-lite"/>
    </source>
</evidence>
<protein>
    <recommendedName>
        <fullName evidence="2">F-box domain-containing protein</fullName>
    </recommendedName>
</protein>
<dbReference type="InterPro" id="IPR036047">
    <property type="entry name" value="F-box-like_dom_sf"/>
</dbReference>
<dbReference type="CDD" id="cd22157">
    <property type="entry name" value="F-box_AtFBW1-like"/>
    <property type="match status" value="1"/>
</dbReference>
<name>A0ABD3CD23_9LAMI</name>
<evidence type="ECO:0000259" key="2">
    <source>
        <dbReference type="SMART" id="SM00256"/>
    </source>
</evidence>
<dbReference type="Pfam" id="PF07734">
    <property type="entry name" value="FBA_1"/>
    <property type="match status" value="1"/>
</dbReference>
<comment type="caution">
    <text evidence="3">The sequence shown here is derived from an EMBL/GenBank/DDBJ whole genome shotgun (WGS) entry which is preliminary data.</text>
</comment>
<dbReference type="SMART" id="SM00256">
    <property type="entry name" value="FBOX"/>
    <property type="match status" value="1"/>
</dbReference>
<dbReference type="PANTHER" id="PTHR31672:SF13">
    <property type="entry name" value="F-BOX PROTEIN CPR30-LIKE"/>
    <property type="match status" value="1"/>
</dbReference>
<evidence type="ECO:0000313" key="3">
    <source>
        <dbReference type="EMBL" id="KAL3627442.1"/>
    </source>
</evidence>
<dbReference type="Pfam" id="PF00646">
    <property type="entry name" value="F-box"/>
    <property type="match status" value="1"/>
</dbReference>
<organism evidence="3 4">
    <name type="scientific">Castilleja foliolosa</name>
    <dbReference type="NCBI Taxonomy" id="1961234"/>
    <lineage>
        <taxon>Eukaryota</taxon>
        <taxon>Viridiplantae</taxon>
        <taxon>Streptophyta</taxon>
        <taxon>Embryophyta</taxon>
        <taxon>Tracheophyta</taxon>
        <taxon>Spermatophyta</taxon>
        <taxon>Magnoliopsida</taxon>
        <taxon>eudicotyledons</taxon>
        <taxon>Gunneridae</taxon>
        <taxon>Pentapetalae</taxon>
        <taxon>asterids</taxon>
        <taxon>lamiids</taxon>
        <taxon>Lamiales</taxon>
        <taxon>Orobanchaceae</taxon>
        <taxon>Pedicularideae</taxon>
        <taxon>Castillejinae</taxon>
        <taxon>Castilleja</taxon>
    </lineage>
</organism>
<proteinExistence type="predicted"/>
<dbReference type="InterPro" id="IPR001810">
    <property type="entry name" value="F-box_dom"/>
</dbReference>
<dbReference type="InterPro" id="IPR017451">
    <property type="entry name" value="F-box-assoc_interact_dom"/>
</dbReference>
<keyword evidence="4" id="KW-1185">Reference proteome</keyword>
<dbReference type="InterPro" id="IPR006527">
    <property type="entry name" value="F-box-assoc_dom_typ1"/>
</dbReference>
<feature type="region of interest" description="Disordered" evidence="1">
    <location>
        <begin position="454"/>
        <end position="475"/>
    </location>
</feature>